<accession>A0AAE1Z252</accession>
<keyword evidence="1" id="KW-0812">Transmembrane</keyword>
<comment type="caution">
    <text evidence="2">The sequence shown here is derived from an EMBL/GenBank/DDBJ whole genome shotgun (WGS) entry which is preliminary data.</text>
</comment>
<dbReference type="EMBL" id="JACGWO010000001">
    <property type="protein sequence ID" value="KAK4440774.1"/>
    <property type="molecule type" value="Genomic_DNA"/>
</dbReference>
<name>A0AAE1Z252_9LAMI</name>
<dbReference type="AlphaFoldDB" id="A0AAE1Z252"/>
<keyword evidence="3" id="KW-1185">Reference proteome</keyword>
<evidence type="ECO:0000256" key="1">
    <source>
        <dbReference type="SAM" id="Phobius"/>
    </source>
</evidence>
<evidence type="ECO:0000313" key="3">
    <source>
        <dbReference type="Proteomes" id="UP001293254"/>
    </source>
</evidence>
<feature type="transmembrane region" description="Helical" evidence="1">
    <location>
        <begin position="26"/>
        <end position="44"/>
    </location>
</feature>
<evidence type="ECO:0000313" key="2">
    <source>
        <dbReference type="EMBL" id="KAK4440774.1"/>
    </source>
</evidence>
<organism evidence="2 3">
    <name type="scientific">Sesamum alatum</name>
    <dbReference type="NCBI Taxonomy" id="300844"/>
    <lineage>
        <taxon>Eukaryota</taxon>
        <taxon>Viridiplantae</taxon>
        <taxon>Streptophyta</taxon>
        <taxon>Embryophyta</taxon>
        <taxon>Tracheophyta</taxon>
        <taxon>Spermatophyta</taxon>
        <taxon>Magnoliopsida</taxon>
        <taxon>eudicotyledons</taxon>
        <taxon>Gunneridae</taxon>
        <taxon>Pentapetalae</taxon>
        <taxon>asterids</taxon>
        <taxon>lamiids</taxon>
        <taxon>Lamiales</taxon>
        <taxon>Pedaliaceae</taxon>
        <taxon>Sesamum</taxon>
    </lineage>
</organism>
<keyword evidence="1" id="KW-1133">Transmembrane helix</keyword>
<dbReference type="Proteomes" id="UP001293254">
    <property type="component" value="Unassembled WGS sequence"/>
</dbReference>
<gene>
    <name evidence="2" type="ORF">Salat_0412300</name>
</gene>
<protein>
    <submittedName>
        <fullName evidence="2">Uncharacterized protein</fullName>
    </submittedName>
</protein>
<proteinExistence type="predicted"/>
<keyword evidence="1" id="KW-0472">Membrane</keyword>
<reference evidence="2" key="2">
    <citation type="journal article" date="2024" name="Plant">
        <title>Genomic evolution and insights into agronomic trait innovations of Sesamum species.</title>
        <authorList>
            <person name="Miao H."/>
            <person name="Wang L."/>
            <person name="Qu L."/>
            <person name="Liu H."/>
            <person name="Sun Y."/>
            <person name="Le M."/>
            <person name="Wang Q."/>
            <person name="Wei S."/>
            <person name="Zheng Y."/>
            <person name="Lin W."/>
            <person name="Duan Y."/>
            <person name="Cao H."/>
            <person name="Xiong S."/>
            <person name="Wang X."/>
            <person name="Wei L."/>
            <person name="Li C."/>
            <person name="Ma Q."/>
            <person name="Ju M."/>
            <person name="Zhao R."/>
            <person name="Li G."/>
            <person name="Mu C."/>
            <person name="Tian Q."/>
            <person name="Mei H."/>
            <person name="Zhang T."/>
            <person name="Gao T."/>
            <person name="Zhang H."/>
        </authorList>
    </citation>
    <scope>NUCLEOTIDE SEQUENCE</scope>
    <source>
        <strain evidence="2">3651</strain>
    </source>
</reference>
<sequence>MDLAHHHRCSRVILDHFSRTSRHQNLISMATLILPITTIITAVARKQTLRGRRKEQYRTGDKDGSLVFEISKGLSTKEHEANAELAEVKAVIEGLSYCGGGGLEEDQDCL</sequence>
<reference evidence="2" key="1">
    <citation type="submission" date="2020-06" db="EMBL/GenBank/DDBJ databases">
        <authorList>
            <person name="Li T."/>
            <person name="Hu X."/>
            <person name="Zhang T."/>
            <person name="Song X."/>
            <person name="Zhang H."/>
            <person name="Dai N."/>
            <person name="Sheng W."/>
            <person name="Hou X."/>
            <person name="Wei L."/>
        </authorList>
    </citation>
    <scope>NUCLEOTIDE SEQUENCE</scope>
    <source>
        <strain evidence="2">3651</strain>
        <tissue evidence="2">Leaf</tissue>
    </source>
</reference>